<dbReference type="Pfam" id="PF00226">
    <property type="entry name" value="DnaJ"/>
    <property type="match status" value="1"/>
</dbReference>
<keyword evidence="5" id="KW-1185">Reference proteome</keyword>
<evidence type="ECO:0000256" key="2">
    <source>
        <dbReference type="ARBA" id="ARBA00023186"/>
    </source>
</evidence>
<evidence type="ECO:0000259" key="3">
    <source>
        <dbReference type="PROSITE" id="PS50076"/>
    </source>
</evidence>
<dbReference type="PANTHER" id="PTHR14021:SF15">
    <property type="entry name" value="IRON-SULFUR CLUSTER CO-CHAPERONE PROTEIN HSCB"/>
    <property type="match status" value="1"/>
</dbReference>
<dbReference type="SUPFAM" id="SSF47144">
    <property type="entry name" value="HSC20 (HSCB), C-terminal oligomerisation domain"/>
    <property type="match status" value="1"/>
</dbReference>
<organism evidence="4 5">
    <name type="scientific">Sphagnum troendelagicum</name>
    <dbReference type="NCBI Taxonomy" id="128251"/>
    <lineage>
        <taxon>Eukaryota</taxon>
        <taxon>Viridiplantae</taxon>
        <taxon>Streptophyta</taxon>
        <taxon>Embryophyta</taxon>
        <taxon>Bryophyta</taxon>
        <taxon>Sphagnophytina</taxon>
        <taxon>Sphagnopsida</taxon>
        <taxon>Sphagnales</taxon>
        <taxon>Sphagnaceae</taxon>
        <taxon>Sphagnum</taxon>
    </lineage>
</organism>
<dbReference type="Pfam" id="PF07743">
    <property type="entry name" value="HSCB_C"/>
    <property type="match status" value="1"/>
</dbReference>
<gene>
    <name evidence="4" type="ORF">CSSPTR1EN2_LOCUS8075</name>
</gene>
<dbReference type="EMBL" id="OZ019907">
    <property type="protein sequence ID" value="CAK9205891.1"/>
    <property type="molecule type" value="Genomic_DNA"/>
</dbReference>
<dbReference type="SMART" id="SM00271">
    <property type="entry name" value="DnaJ"/>
    <property type="match status" value="1"/>
</dbReference>
<dbReference type="InterPro" id="IPR004640">
    <property type="entry name" value="HscB"/>
</dbReference>
<dbReference type="InterPro" id="IPR009073">
    <property type="entry name" value="HscB_oligo_C"/>
</dbReference>
<dbReference type="PROSITE" id="PS50076">
    <property type="entry name" value="DNAJ_2"/>
    <property type="match status" value="1"/>
</dbReference>
<evidence type="ECO:0000256" key="1">
    <source>
        <dbReference type="ARBA" id="ARBA00010476"/>
    </source>
</evidence>
<evidence type="ECO:0000313" key="5">
    <source>
        <dbReference type="Proteomes" id="UP001497512"/>
    </source>
</evidence>
<dbReference type="InterPro" id="IPR036869">
    <property type="entry name" value="J_dom_sf"/>
</dbReference>
<dbReference type="PANTHER" id="PTHR14021">
    <property type="entry name" value="IRON-SULFUR CLUSTER CO-CHAPERONE PROTEIN HSCB"/>
    <property type="match status" value="1"/>
</dbReference>
<dbReference type="SUPFAM" id="SSF46565">
    <property type="entry name" value="Chaperone J-domain"/>
    <property type="match status" value="1"/>
</dbReference>
<comment type="similarity">
    <text evidence="1">Belongs to the HscB family.</text>
</comment>
<accession>A0ABP0TV79</accession>
<sequence length="329" mass="37206">MVPQCVLLPRVAASVVISSVCFLRMAVKSVSPYLRELLWRWINLPASGCLSSSSSSSFTSCGIKRQRRFHTGLFRSSSWSGSFLGSNKEDESASRTVEKVLSTRALHNPGIHTKERGSLETKRKLLREFSSTPVLEFEKKCWSCDSKDDASPFFVCTACGAIQPLDEGLDFFQLLSIERSFEVDEKELEKQYKRLQKFLHPDLSSLKSQREQGYSADQSGQVIKAYYTLLDPLSRARYLLTLNGVSIDEEGTIHDPPLLLEIMELREEIEETADPTKLQEIKEKNSIKLQDCEKALRTAFGNGDLAGAIPLVRKMTYYDKISEEITRKL</sequence>
<dbReference type="Gene3D" id="1.20.1280.20">
    <property type="entry name" value="HscB, C-terminal domain"/>
    <property type="match status" value="1"/>
</dbReference>
<dbReference type="CDD" id="cd06257">
    <property type="entry name" value="DnaJ"/>
    <property type="match status" value="1"/>
</dbReference>
<dbReference type="Proteomes" id="UP001497512">
    <property type="component" value="Chromosome 15"/>
</dbReference>
<reference evidence="4" key="1">
    <citation type="submission" date="2024-02" db="EMBL/GenBank/DDBJ databases">
        <authorList>
            <consortium name="ELIXIR-Norway"/>
            <consortium name="Elixir Norway"/>
        </authorList>
    </citation>
    <scope>NUCLEOTIDE SEQUENCE</scope>
</reference>
<dbReference type="InterPro" id="IPR036386">
    <property type="entry name" value="HscB_C_sf"/>
</dbReference>
<dbReference type="Gene3D" id="1.10.287.110">
    <property type="entry name" value="DnaJ domain"/>
    <property type="match status" value="1"/>
</dbReference>
<name>A0ABP0TV79_9BRYO</name>
<dbReference type="NCBIfam" id="TIGR00714">
    <property type="entry name" value="hscB"/>
    <property type="match status" value="1"/>
</dbReference>
<protein>
    <recommendedName>
        <fullName evidence="3">J domain-containing protein</fullName>
    </recommendedName>
</protein>
<dbReference type="InterPro" id="IPR001623">
    <property type="entry name" value="DnaJ_domain"/>
</dbReference>
<evidence type="ECO:0000313" key="4">
    <source>
        <dbReference type="EMBL" id="CAK9205891.1"/>
    </source>
</evidence>
<feature type="domain" description="J" evidence="3">
    <location>
        <begin position="170"/>
        <end position="242"/>
    </location>
</feature>
<keyword evidence="2" id="KW-0143">Chaperone</keyword>
<proteinExistence type="inferred from homology"/>